<dbReference type="InterPro" id="IPR013785">
    <property type="entry name" value="Aldolase_TIM"/>
</dbReference>
<accession>A0ABU0JP80</accession>
<feature type="domain" description="Thiamine phosphate synthase/TenI" evidence="3">
    <location>
        <begin position="2"/>
        <end position="176"/>
    </location>
</feature>
<dbReference type="Proteomes" id="UP001224418">
    <property type="component" value="Unassembled WGS sequence"/>
</dbReference>
<dbReference type="Gene3D" id="3.20.20.70">
    <property type="entry name" value="Aldolase class I"/>
    <property type="match status" value="1"/>
</dbReference>
<dbReference type="InterPro" id="IPR022998">
    <property type="entry name" value="ThiamineP_synth_TenI"/>
</dbReference>
<evidence type="ECO:0000313" key="4">
    <source>
        <dbReference type="EMBL" id="MDQ0478873.1"/>
    </source>
</evidence>
<dbReference type="Pfam" id="PF02581">
    <property type="entry name" value="TMP-TENI"/>
    <property type="match status" value="1"/>
</dbReference>
<dbReference type="EMBL" id="JAUSWN010000003">
    <property type="protein sequence ID" value="MDQ0478873.1"/>
    <property type="molecule type" value="Genomic_DNA"/>
</dbReference>
<dbReference type="SUPFAM" id="SSF51391">
    <property type="entry name" value="Thiamin phosphate synthase"/>
    <property type="match status" value="1"/>
</dbReference>
<dbReference type="PANTHER" id="PTHR20857">
    <property type="entry name" value="THIAMINE-PHOSPHATE PYROPHOSPHORYLASE"/>
    <property type="match status" value="1"/>
</dbReference>
<comment type="caution">
    <text evidence="4">The sequence shown here is derived from an EMBL/GenBank/DDBJ whole genome shotgun (WGS) entry which is preliminary data.</text>
</comment>
<dbReference type="EC" id="2.5.1.3" evidence="4"/>
<evidence type="ECO:0000313" key="5">
    <source>
        <dbReference type="Proteomes" id="UP001224418"/>
    </source>
</evidence>
<comment type="pathway">
    <text evidence="1">Cofactor biosynthesis; thiamine diphosphate biosynthesis.</text>
</comment>
<dbReference type="GO" id="GO:0004789">
    <property type="term" value="F:thiamine-phosphate diphosphorylase activity"/>
    <property type="evidence" value="ECO:0007669"/>
    <property type="project" value="UniProtKB-EC"/>
</dbReference>
<gene>
    <name evidence="4" type="ORF">QOZ93_000601</name>
</gene>
<organism evidence="4 5">
    <name type="scientific">Hathewaya limosa</name>
    <name type="common">Clostridium limosum</name>
    <dbReference type="NCBI Taxonomy" id="1536"/>
    <lineage>
        <taxon>Bacteria</taxon>
        <taxon>Bacillati</taxon>
        <taxon>Bacillota</taxon>
        <taxon>Clostridia</taxon>
        <taxon>Eubacteriales</taxon>
        <taxon>Clostridiaceae</taxon>
        <taxon>Hathewaya</taxon>
    </lineage>
</organism>
<protein>
    <submittedName>
        <fullName evidence="4">Thiamine-phosphate pyrophosphorylase</fullName>
        <ecNumber evidence="4">2.5.1.3</ecNumber>
    </submittedName>
</protein>
<reference evidence="4 5" key="1">
    <citation type="submission" date="2023-07" db="EMBL/GenBank/DDBJ databases">
        <title>Genomic Encyclopedia of Type Strains, Phase IV (KMG-IV): sequencing the most valuable type-strain genomes for metagenomic binning, comparative biology and taxonomic classification.</title>
        <authorList>
            <person name="Goeker M."/>
        </authorList>
    </citation>
    <scope>NUCLEOTIDE SEQUENCE [LARGE SCALE GENOMIC DNA]</scope>
    <source>
        <strain evidence="4 5">DSM 1400</strain>
    </source>
</reference>
<dbReference type="RefSeq" id="WP_307355057.1">
    <property type="nucleotide sequence ID" value="NZ_BAAACJ010000025.1"/>
</dbReference>
<sequence>MIYLITNRHLVSEERYFQILKEASLAGVNNIILREKDLSNEDFKKLYYKVRNIVNPNTNIIINSKIQVFKEVKENTIHLSFKDFINLKDNSIKNIGVSVHTVEEGIKANNLGCSYILASHIFHTKCKEGLQPKGLNFIKELKENITCPIIALGGITAYNAGHVIKAGANGVALMSAFFQCESIGKLVKSINRND</sequence>
<dbReference type="InterPro" id="IPR036206">
    <property type="entry name" value="ThiamineP_synth_sf"/>
</dbReference>
<evidence type="ECO:0000256" key="1">
    <source>
        <dbReference type="ARBA" id="ARBA00004948"/>
    </source>
</evidence>
<keyword evidence="5" id="KW-1185">Reference proteome</keyword>
<proteinExistence type="predicted"/>
<keyword evidence="4" id="KW-0808">Transferase</keyword>
<evidence type="ECO:0000259" key="3">
    <source>
        <dbReference type="Pfam" id="PF02581"/>
    </source>
</evidence>
<name>A0ABU0JP80_HATLI</name>
<keyword evidence="2" id="KW-0784">Thiamine biosynthesis</keyword>
<dbReference type="PANTHER" id="PTHR20857:SF15">
    <property type="entry name" value="THIAMINE-PHOSPHATE SYNTHASE"/>
    <property type="match status" value="1"/>
</dbReference>
<evidence type="ECO:0000256" key="2">
    <source>
        <dbReference type="ARBA" id="ARBA00022977"/>
    </source>
</evidence>
<dbReference type="CDD" id="cd00564">
    <property type="entry name" value="TMP_TenI"/>
    <property type="match status" value="1"/>
</dbReference>